<evidence type="ECO:0008006" key="3">
    <source>
        <dbReference type="Google" id="ProtNLM"/>
    </source>
</evidence>
<dbReference type="AlphaFoldDB" id="A0A9J5YKR9"/>
<keyword evidence="2" id="KW-1185">Reference proteome</keyword>
<dbReference type="OrthoDB" id="1922291at2759"/>
<accession>A0A9J5YKR9</accession>
<sequence length="149" mass="16747">MRVQQQHTADSAMKKLRRLPHVFNYFLELPFRSDADVVVEEKEGFYGIMVKIELEGAGDGQLRAQAVEIHPGVTKIVVRKGNGDGEDEQLNVVTWRYKLPASTMPELATTVFVDGELIVTVPKDDHDRGEFDNGSRGVWRDADQLVLVP</sequence>
<reference evidence="1 2" key="1">
    <citation type="submission" date="2020-09" db="EMBL/GenBank/DDBJ databases">
        <title>De no assembly of potato wild relative species, Solanum commersonii.</title>
        <authorList>
            <person name="Cho K."/>
        </authorList>
    </citation>
    <scope>NUCLEOTIDE SEQUENCE [LARGE SCALE GENOMIC DNA]</scope>
    <source>
        <strain evidence="1">LZ3.2</strain>
        <tissue evidence="1">Leaf</tissue>
    </source>
</reference>
<organism evidence="1 2">
    <name type="scientific">Solanum commersonii</name>
    <name type="common">Commerson's wild potato</name>
    <name type="synonym">Commerson's nightshade</name>
    <dbReference type="NCBI Taxonomy" id="4109"/>
    <lineage>
        <taxon>Eukaryota</taxon>
        <taxon>Viridiplantae</taxon>
        <taxon>Streptophyta</taxon>
        <taxon>Embryophyta</taxon>
        <taxon>Tracheophyta</taxon>
        <taxon>Spermatophyta</taxon>
        <taxon>Magnoliopsida</taxon>
        <taxon>eudicotyledons</taxon>
        <taxon>Gunneridae</taxon>
        <taxon>Pentapetalae</taxon>
        <taxon>asterids</taxon>
        <taxon>lamiids</taxon>
        <taxon>Solanales</taxon>
        <taxon>Solanaceae</taxon>
        <taxon>Solanoideae</taxon>
        <taxon>Solaneae</taxon>
        <taxon>Solanum</taxon>
    </lineage>
</organism>
<name>A0A9J5YKR9_SOLCO</name>
<protein>
    <recommendedName>
        <fullName evidence="3">SHSP domain-containing protein</fullName>
    </recommendedName>
</protein>
<dbReference type="PANTHER" id="PTHR33879:SF15">
    <property type="entry name" value="SHSP DOMAIN-CONTAINING PROTEIN"/>
    <property type="match status" value="1"/>
</dbReference>
<comment type="caution">
    <text evidence="1">The sequence shown here is derived from an EMBL/GenBank/DDBJ whole genome shotgun (WGS) entry which is preliminary data.</text>
</comment>
<gene>
    <name evidence="1" type="ORF">H5410_032323</name>
</gene>
<dbReference type="CDD" id="cd00298">
    <property type="entry name" value="ACD_sHsps_p23-like"/>
    <property type="match status" value="1"/>
</dbReference>
<dbReference type="EMBL" id="JACXVP010000006">
    <property type="protein sequence ID" value="KAG5600953.1"/>
    <property type="molecule type" value="Genomic_DNA"/>
</dbReference>
<dbReference type="Proteomes" id="UP000824120">
    <property type="component" value="Chromosome 6"/>
</dbReference>
<evidence type="ECO:0000313" key="1">
    <source>
        <dbReference type="EMBL" id="KAG5600953.1"/>
    </source>
</evidence>
<evidence type="ECO:0000313" key="2">
    <source>
        <dbReference type="Proteomes" id="UP000824120"/>
    </source>
</evidence>
<proteinExistence type="predicted"/>
<dbReference type="PANTHER" id="PTHR33879">
    <property type="entry name" value="17.6 KDA CLASS II HEAT SHOCK PROTEIN-RELATED"/>
    <property type="match status" value="1"/>
</dbReference>